<dbReference type="AlphaFoldDB" id="A0A8T0T836"/>
<dbReference type="Proteomes" id="UP000823388">
    <property type="component" value="Chromosome 4N"/>
</dbReference>
<name>A0A8T0T836_PANVG</name>
<dbReference type="PANTHER" id="PTHR33170:SF2">
    <property type="entry name" value="OS12G0531500 PROTEIN"/>
    <property type="match status" value="1"/>
</dbReference>
<sequence>MAAECAGRHEKKLRMFGFGIPGNGFYAIEIPDAEPIVKFGGLISVIEGQATEEKLEKELKNLIKSDWDYHVKELDRNEYSATFPDQMSLDTFAKLTTVGLAIYGLKVKISKTNIDPAASSILHPTWLRIDGLPAFARKEEVVKEIVSLVAEPLKVDSFSLLREEPVSQSQLPRPS</sequence>
<organism evidence="1 2">
    <name type="scientific">Panicum virgatum</name>
    <name type="common">Blackwell switchgrass</name>
    <dbReference type="NCBI Taxonomy" id="38727"/>
    <lineage>
        <taxon>Eukaryota</taxon>
        <taxon>Viridiplantae</taxon>
        <taxon>Streptophyta</taxon>
        <taxon>Embryophyta</taxon>
        <taxon>Tracheophyta</taxon>
        <taxon>Spermatophyta</taxon>
        <taxon>Magnoliopsida</taxon>
        <taxon>Liliopsida</taxon>
        <taxon>Poales</taxon>
        <taxon>Poaceae</taxon>
        <taxon>PACMAD clade</taxon>
        <taxon>Panicoideae</taxon>
        <taxon>Panicodae</taxon>
        <taxon>Paniceae</taxon>
        <taxon>Panicinae</taxon>
        <taxon>Panicum</taxon>
        <taxon>Panicum sect. Hiantes</taxon>
    </lineage>
</organism>
<gene>
    <name evidence="1" type="ORF">PVAP13_4NG046900</name>
</gene>
<reference evidence="1" key="1">
    <citation type="submission" date="2020-05" db="EMBL/GenBank/DDBJ databases">
        <title>WGS assembly of Panicum virgatum.</title>
        <authorList>
            <person name="Lovell J.T."/>
            <person name="Jenkins J."/>
            <person name="Shu S."/>
            <person name="Juenger T.E."/>
            <person name="Schmutz J."/>
        </authorList>
    </citation>
    <scope>NUCLEOTIDE SEQUENCE</scope>
    <source>
        <strain evidence="1">AP13</strain>
    </source>
</reference>
<accession>A0A8T0T836</accession>
<protein>
    <recommendedName>
        <fullName evidence="3">DUF4283 domain-containing protein</fullName>
    </recommendedName>
</protein>
<proteinExistence type="predicted"/>
<dbReference type="PANTHER" id="PTHR33170">
    <property type="entry name" value="DUF4283 DOMAIN-CONTAINING PROTEIN-RELATED"/>
    <property type="match status" value="1"/>
</dbReference>
<comment type="caution">
    <text evidence="1">The sequence shown here is derived from an EMBL/GenBank/DDBJ whole genome shotgun (WGS) entry which is preliminary data.</text>
</comment>
<keyword evidence="2" id="KW-1185">Reference proteome</keyword>
<evidence type="ECO:0008006" key="3">
    <source>
        <dbReference type="Google" id="ProtNLM"/>
    </source>
</evidence>
<evidence type="ECO:0000313" key="1">
    <source>
        <dbReference type="EMBL" id="KAG2604329.1"/>
    </source>
</evidence>
<evidence type="ECO:0000313" key="2">
    <source>
        <dbReference type="Proteomes" id="UP000823388"/>
    </source>
</evidence>
<dbReference type="EMBL" id="CM029044">
    <property type="protein sequence ID" value="KAG2604329.1"/>
    <property type="molecule type" value="Genomic_DNA"/>
</dbReference>